<dbReference type="PANTHER" id="PTHR43194:SF2">
    <property type="entry name" value="PEROXISOMAL MEMBRANE PROTEIN LPX1"/>
    <property type="match status" value="1"/>
</dbReference>
<evidence type="ECO:0000313" key="3">
    <source>
        <dbReference type="Proteomes" id="UP000469559"/>
    </source>
</evidence>
<feature type="domain" description="AB hydrolase-1" evidence="1">
    <location>
        <begin position="16"/>
        <end position="200"/>
    </location>
</feature>
<dbReference type="InterPro" id="IPR000073">
    <property type="entry name" value="AB_hydrolase_1"/>
</dbReference>
<dbReference type="Gene3D" id="3.40.50.1820">
    <property type="entry name" value="alpha/beta hydrolase"/>
    <property type="match status" value="1"/>
</dbReference>
<name>A0A8T9BLK0_9HELO</name>
<reference evidence="2 3" key="1">
    <citation type="submission" date="2018-05" db="EMBL/GenBank/DDBJ databases">
        <title>Whole genome sequencing for identification of molecular markers to develop diagnostic detection tools for the regulated plant pathogen Lachnellula willkommii.</title>
        <authorList>
            <person name="Giroux E."/>
            <person name="Bilodeau G."/>
        </authorList>
    </citation>
    <scope>NUCLEOTIDE SEQUENCE [LARGE SCALE GENOMIC DNA]</scope>
    <source>
        <strain evidence="2 3">CBS 203.66</strain>
    </source>
</reference>
<evidence type="ECO:0000259" key="1">
    <source>
        <dbReference type="Pfam" id="PF00561"/>
    </source>
</evidence>
<dbReference type="SUPFAM" id="SSF53474">
    <property type="entry name" value="alpha/beta-Hydrolases"/>
    <property type="match status" value="1"/>
</dbReference>
<dbReference type="OrthoDB" id="408373at2759"/>
<feature type="non-terminal residue" evidence="2">
    <location>
        <position position="1"/>
    </location>
</feature>
<sequence>STPLAAHTPALYHHQLLELLLHLGWNSAHFLGFSLGGSIAAGFAATHPGAVESLVLVAPAGLWKGGDRRWWDAFIEDGGWGREWLAERKIVDAIEGLDARPAEGWRERLARGEVDAAAVRVWQRANHRGHAASIVAAFRGGLFFDVHETYRELSESRMEVLFVLGGEDGVFPVEMMRRELLEGVQWKKGVKVVDGAGHEIVRSHVREVVDIVEGFWGGEEAGE</sequence>
<evidence type="ECO:0000313" key="2">
    <source>
        <dbReference type="EMBL" id="TVY19293.1"/>
    </source>
</evidence>
<dbReference type="InterPro" id="IPR029058">
    <property type="entry name" value="AB_hydrolase_fold"/>
</dbReference>
<dbReference type="EMBL" id="QGMF01000116">
    <property type="protein sequence ID" value="TVY19293.1"/>
    <property type="molecule type" value="Genomic_DNA"/>
</dbReference>
<dbReference type="Pfam" id="PF00561">
    <property type="entry name" value="Abhydrolase_1"/>
    <property type="match status" value="1"/>
</dbReference>
<keyword evidence="3" id="KW-1185">Reference proteome</keyword>
<dbReference type="AlphaFoldDB" id="A0A8T9BLK0"/>
<dbReference type="InterPro" id="IPR050228">
    <property type="entry name" value="Carboxylesterase_BioH"/>
</dbReference>
<dbReference type="Proteomes" id="UP000469559">
    <property type="component" value="Unassembled WGS sequence"/>
</dbReference>
<accession>A0A8T9BLK0</accession>
<gene>
    <name evidence="2" type="ORF">LARI1_G004819</name>
</gene>
<proteinExistence type="predicted"/>
<feature type="non-terminal residue" evidence="2">
    <location>
        <position position="223"/>
    </location>
</feature>
<protein>
    <recommendedName>
        <fullName evidence="1">AB hydrolase-1 domain-containing protein</fullName>
    </recommendedName>
</protein>
<comment type="caution">
    <text evidence="2">The sequence shown here is derived from an EMBL/GenBank/DDBJ whole genome shotgun (WGS) entry which is preliminary data.</text>
</comment>
<organism evidence="2 3">
    <name type="scientific">Lachnellula arida</name>
    <dbReference type="NCBI Taxonomy" id="1316785"/>
    <lineage>
        <taxon>Eukaryota</taxon>
        <taxon>Fungi</taxon>
        <taxon>Dikarya</taxon>
        <taxon>Ascomycota</taxon>
        <taxon>Pezizomycotina</taxon>
        <taxon>Leotiomycetes</taxon>
        <taxon>Helotiales</taxon>
        <taxon>Lachnaceae</taxon>
        <taxon>Lachnellula</taxon>
    </lineage>
</organism>
<dbReference type="PANTHER" id="PTHR43194">
    <property type="entry name" value="HYDROLASE ALPHA/BETA FOLD FAMILY"/>
    <property type="match status" value="1"/>
</dbReference>